<dbReference type="GO" id="GO:0008270">
    <property type="term" value="F:zinc ion binding"/>
    <property type="evidence" value="ECO:0007669"/>
    <property type="project" value="InterPro"/>
</dbReference>
<dbReference type="Proteomes" id="UP000078368">
    <property type="component" value="Unassembled WGS sequence"/>
</dbReference>
<comment type="caution">
    <text evidence="7">The sequence shown here is derived from an EMBL/GenBank/DDBJ whole genome shotgun (WGS) entry which is preliminary data.</text>
</comment>
<keyword evidence="3 5" id="KW-0862">Zinc</keyword>
<dbReference type="Gene3D" id="3.40.50.720">
    <property type="entry name" value="NAD(P)-binding Rossmann-like Domain"/>
    <property type="match status" value="1"/>
</dbReference>
<evidence type="ECO:0000256" key="2">
    <source>
        <dbReference type="ARBA" id="ARBA00022723"/>
    </source>
</evidence>
<evidence type="ECO:0000256" key="1">
    <source>
        <dbReference type="ARBA" id="ARBA00001947"/>
    </source>
</evidence>
<protein>
    <submittedName>
        <fullName evidence="7">Zinc-binding dehydrogenase</fullName>
    </submittedName>
</protein>
<dbReference type="Pfam" id="PF00107">
    <property type="entry name" value="ADH_zinc_N"/>
    <property type="match status" value="1"/>
</dbReference>
<proteinExistence type="inferred from homology"/>
<dbReference type="OrthoDB" id="9797931at2"/>
<evidence type="ECO:0000256" key="4">
    <source>
        <dbReference type="ARBA" id="ARBA00023002"/>
    </source>
</evidence>
<comment type="cofactor">
    <cofactor evidence="1 5">
        <name>Zn(2+)</name>
        <dbReference type="ChEBI" id="CHEBI:29105"/>
    </cofactor>
</comment>
<evidence type="ECO:0000256" key="5">
    <source>
        <dbReference type="RuleBase" id="RU361277"/>
    </source>
</evidence>
<sequence length="346" mass="35560">MSMNAAVLHGIDDLSLTRVPVPEPGPGEVLLKVEANTICGTDLRIVSGAKTAGVRPGVILGHEFAGRVAAVGEGVEGVDVGVQATCSIVLSCGRCLQCLAGREHLCENLRLFGYEIDGGLAEYLLVPREAMERGNLVLAPRELEPTALALAEPVSCCLNGARQFRVSPGEAVVVLGTGPIGLLHVALAKLAGATRIVAVGRPGRLDPALALGATHALASQGEKLTREILDATGGGADVAIVAVGDPALANQALEVAAVGGRVNYFAGFPKGSTAVTEPNIVHYRELQVTGGSNARRADVRRAVELLSSGALDVGSLVTHRFPLTQIDAAIAAVRERAGLKVAVVPD</sequence>
<evidence type="ECO:0000256" key="3">
    <source>
        <dbReference type="ARBA" id="ARBA00022833"/>
    </source>
</evidence>
<dbReference type="InterPro" id="IPR002328">
    <property type="entry name" value="ADH_Zn_CS"/>
</dbReference>
<dbReference type="SMART" id="SM00829">
    <property type="entry name" value="PKS_ER"/>
    <property type="match status" value="1"/>
</dbReference>
<keyword evidence="4" id="KW-0560">Oxidoreductase</keyword>
<dbReference type="AlphaFoldDB" id="A0A179B4F2"/>
<dbReference type="InterPro" id="IPR011032">
    <property type="entry name" value="GroES-like_sf"/>
</dbReference>
<dbReference type="InterPro" id="IPR036291">
    <property type="entry name" value="NAD(P)-bd_dom_sf"/>
</dbReference>
<dbReference type="GO" id="GO:0016491">
    <property type="term" value="F:oxidoreductase activity"/>
    <property type="evidence" value="ECO:0007669"/>
    <property type="project" value="UniProtKB-KW"/>
</dbReference>
<evidence type="ECO:0000259" key="6">
    <source>
        <dbReference type="SMART" id="SM00829"/>
    </source>
</evidence>
<evidence type="ECO:0000313" key="8">
    <source>
        <dbReference type="Proteomes" id="UP000078368"/>
    </source>
</evidence>
<feature type="domain" description="Enoyl reductase (ER)" evidence="6">
    <location>
        <begin position="10"/>
        <end position="343"/>
    </location>
</feature>
<dbReference type="InterPro" id="IPR020843">
    <property type="entry name" value="ER"/>
</dbReference>
<dbReference type="Gene3D" id="3.90.180.10">
    <property type="entry name" value="Medium-chain alcohol dehydrogenases, catalytic domain"/>
    <property type="match status" value="1"/>
</dbReference>
<dbReference type="PANTHER" id="PTHR43401:SF2">
    <property type="entry name" value="L-THREONINE 3-DEHYDROGENASE"/>
    <property type="match status" value="1"/>
</dbReference>
<dbReference type="PROSITE" id="PS00059">
    <property type="entry name" value="ADH_ZINC"/>
    <property type="match status" value="1"/>
</dbReference>
<gene>
    <name evidence="7" type="ORF">A4H34_03510</name>
</gene>
<accession>A0A179B4F2</accession>
<dbReference type="SUPFAM" id="SSF50129">
    <property type="entry name" value="GroES-like"/>
    <property type="match status" value="1"/>
</dbReference>
<keyword evidence="2 5" id="KW-0479">Metal-binding</keyword>
<reference evidence="7 8" key="1">
    <citation type="submission" date="2016-04" db="EMBL/GenBank/DDBJ databases">
        <title>Peptidophaga gingivicola gen. nov., sp. nov., isolated from human subgingival plaque.</title>
        <authorList>
            <person name="Beall C.J."/>
            <person name="Mokrzan E.M."/>
            <person name="Griffen A.L."/>
            <person name="Leys E.J."/>
        </authorList>
    </citation>
    <scope>NUCLEOTIDE SEQUENCE [LARGE SCALE GENOMIC DNA]</scope>
    <source>
        <strain evidence="7 8">BA112</strain>
    </source>
</reference>
<dbReference type="PANTHER" id="PTHR43401">
    <property type="entry name" value="L-THREONINE 3-DEHYDROGENASE"/>
    <property type="match status" value="1"/>
</dbReference>
<evidence type="ECO:0000313" key="7">
    <source>
        <dbReference type="EMBL" id="OAP86249.1"/>
    </source>
</evidence>
<dbReference type="STRING" id="1823756.A4H34_03510"/>
<dbReference type="InterPro" id="IPR013149">
    <property type="entry name" value="ADH-like_C"/>
</dbReference>
<organism evidence="7 8">
    <name type="scientific">Peptidiphaga gingivicola</name>
    <dbReference type="NCBI Taxonomy" id="2741497"/>
    <lineage>
        <taxon>Bacteria</taxon>
        <taxon>Bacillati</taxon>
        <taxon>Actinomycetota</taxon>
        <taxon>Actinomycetes</taxon>
        <taxon>Actinomycetales</taxon>
        <taxon>Actinomycetaceae</taxon>
        <taxon>Peptidiphaga</taxon>
    </lineage>
</organism>
<comment type="similarity">
    <text evidence="5">Belongs to the zinc-containing alcohol dehydrogenase family.</text>
</comment>
<dbReference type="RefSeq" id="WP_064231100.1">
    <property type="nucleotide sequence ID" value="NZ_LVZK01000001.1"/>
</dbReference>
<dbReference type="Pfam" id="PF08240">
    <property type="entry name" value="ADH_N"/>
    <property type="match status" value="1"/>
</dbReference>
<dbReference type="InterPro" id="IPR050129">
    <property type="entry name" value="Zn_alcohol_dh"/>
</dbReference>
<dbReference type="EMBL" id="LVZK01000001">
    <property type="protein sequence ID" value="OAP86249.1"/>
    <property type="molecule type" value="Genomic_DNA"/>
</dbReference>
<name>A0A179B4F2_9ACTO</name>
<keyword evidence="8" id="KW-1185">Reference proteome</keyword>
<dbReference type="InterPro" id="IPR013154">
    <property type="entry name" value="ADH-like_N"/>
</dbReference>
<dbReference type="SUPFAM" id="SSF51735">
    <property type="entry name" value="NAD(P)-binding Rossmann-fold domains"/>
    <property type="match status" value="1"/>
</dbReference>